<feature type="chain" id="PRO_5011580845" evidence="1">
    <location>
        <begin position="20"/>
        <end position="418"/>
    </location>
</feature>
<keyword evidence="3" id="KW-1185">Reference proteome</keyword>
<evidence type="ECO:0000256" key="1">
    <source>
        <dbReference type="SAM" id="SignalP"/>
    </source>
</evidence>
<dbReference type="SUPFAM" id="SSF81296">
    <property type="entry name" value="E set domains"/>
    <property type="match status" value="1"/>
</dbReference>
<organism evidence="2 3">
    <name type="scientific">Maricaulis salignorans</name>
    <dbReference type="NCBI Taxonomy" id="144026"/>
    <lineage>
        <taxon>Bacteria</taxon>
        <taxon>Pseudomonadati</taxon>
        <taxon>Pseudomonadota</taxon>
        <taxon>Alphaproteobacteria</taxon>
        <taxon>Maricaulales</taxon>
        <taxon>Maricaulaceae</taxon>
        <taxon>Maricaulis</taxon>
    </lineage>
</organism>
<dbReference type="SUPFAM" id="SSF53474">
    <property type="entry name" value="alpha/beta-Hydrolases"/>
    <property type="match status" value="1"/>
</dbReference>
<dbReference type="InterPro" id="IPR029058">
    <property type="entry name" value="AB_hydrolase_fold"/>
</dbReference>
<dbReference type="PANTHER" id="PTHR48098:SF3">
    <property type="entry name" value="IRON(III) ENTEROBACTIN ESTERASE"/>
    <property type="match status" value="1"/>
</dbReference>
<protein>
    <submittedName>
        <fullName evidence="2">Enterochelin esterase</fullName>
    </submittedName>
</protein>
<dbReference type="OrthoDB" id="9775130at2"/>
<keyword evidence="1" id="KW-0732">Signal</keyword>
<gene>
    <name evidence="2" type="ORF">SAMN04488568_10875</name>
</gene>
<dbReference type="Gene3D" id="2.60.40.10">
    <property type="entry name" value="Immunoglobulins"/>
    <property type="match status" value="1"/>
</dbReference>
<dbReference type="STRING" id="144026.SAMN04488568_10875"/>
<feature type="signal peptide" evidence="1">
    <location>
        <begin position="1"/>
        <end position="19"/>
    </location>
</feature>
<dbReference type="Pfam" id="PF00756">
    <property type="entry name" value="Esterase"/>
    <property type="match status" value="1"/>
</dbReference>
<dbReference type="InterPro" id="IPR013783">
    <property type="entry name" value="Ig-like_fold"/>
</dbReference>
<accession>A0A1G9S1M3</accession>
<evidence type="ECO:0000313" key="3">
    <source>
        <dbReference type="Proteomes" id="UP000199759"/>
    </source>
</evidence>
<name>A0A1G9S1M3_9PROT</name>
<dbReference type="RefSeq" id="WP_091769607.1">
    <property type="nucleotide sequence ID" value="NZ_FNHG01000008.1"/>
</dbReference>
<dbReference type="Proteomes" id="UP000199759">
    <property type="component" value="Unassembled WGS sequence"/>
</dbReference>
<evidence type="ECO:0000313" key="2">
    <source>
        <dbReference type="EMBL" id="SDM29376.1"/>
    </source>
</evidence>
<dbReference type="PANTHER" id="PTHR48098">
    <property type="entry name" value="ENTEROCHELIN ESTERASE-RELATED"/>
    <property type="match status" value="1"/>
</dbReference>
<dbReference type="InterPro" id="IPR000801">
    <property type="entry name" value="Esterase-like"/>
</dbReference>
<proteinExistence type="predicted"/>
<reference evidence="2 3" key="1">
    <citation type="submission" date="2016-10" db="EMBL/GenBank/DDBJ databases">
        <authorList>
            <person name="de Groot N.N."/>
        </authorList>
    </citation>
    <scope>NUCLEOTIDE SEQUENCE [LARGE SCALE GENOMIC DNA]</scope>
    <source>
        <strain evidence="2 3">DSM 16077</strain>
    </source>
</reference>
<dbReference type="EMBL" id="FNHG01000008">
    <property type="protein sequence ID" value="SDM29376.1"/>
    <property type="molecule type" value="Genomic_DNA"/>
</dbReference>
<sequence length="418" mass="44730">MTGMPLLLALMLAAQSADPAPDAEAVVSLAEMEGLLLTQPGAVEQAWTQLRRGGLPRVEAIAGDNDRSRVTFLYKAGSDVTGVRLNSVVNAVQVDWPVEDFVRDYTLPLQPLGGSSIWRLSLDLPRDVQASYSFLVTGPGGTDRVTDPHNPRHLRGRSAEAVVSLDQVADMSALAAVPASWMPPVDLQVVESEALARPVSLEIYPAAGGTPASPVLILYDAFNWGRRAPAREIVHNLAAAGDIPPMHVVLIDQLDPDSEHSLYRDQSAFIVDELLPFLRTQMGWQLAREDVVLGGASRRGLSAAITGLTRPGAIGAVLSLSGSFYWSPPGEAPEWLARHLIEAPGDAPRFLLAAGSLEYIVTSTNQGHVMLETNRNMAAALRGAGYQTGIDIYPGGHDMAAWRLALADSLQTLYAPAD</sequence>
<dbReference type="InterPro" id="IPR014756">
    <property type="entry name" value="Ig_E-set"/>
</dbReference>
<dbReference type="Gene3D" id="3.40.50.1820">
    <property type="entry name" value="alpha/beta hydrolase"/>
    <property type="match status" value="1"/>
</dbReference>
<dbReference type="InterPro" id="IPR050583">
    <property type="entry name" value="Mycobacterial_A85_antigen"/>
</dbReference>
<dbReference type="AlphaFoldDB" id="A0A1G9S1M3"/>